<sequence>MARRNTVRSAAALDKECLRETVLRASGRRSSLRDTDIPLAVVEVYLTSDQSLFKRIEASRCTPYTTGSDFVEKTFGRPPSSLETRRRTKIGG</sequence>
<evidence type="ECO:0000313" key="2">
    <source>
        <dbReference type="Proteomes" id="UP000805193"/>
    </source>
</evidence>
<name>A0AC60Q2W4_IXOPE</name>
<reference evidence="1 2" key="1">
    <citation type="journal article" date="2020" name="Cell">
        <title>Large-Scale Comparative Analyses of Tick Genomes Elucidate Their Genetic Diversity and Vector Capacities.</title>
        <authorList>
            <consortium name="Tick Genome and Microbiome Consortium (TIGMIC)"/>
            <person name="Jia N."/>
            <person name="Wang J."/>
            <person name="Shi W."/>
            <person name="Du L."/>
            <person name="Sun Y."/>
            <person name="Zhan W."/>
            <person name="Jiang J.F."/>
            <person name="Wang Q."/>
            <person name="Zhang B."/>
            <person name="Ji P."/>
            <person name="Bell-Sakyi L."/>
            <person name="Cui X.M."/>
            <person name="Yuan T.T."/>
            <person name="Jiang B.G."/>
            <person name="Yang W.F."/>
            <person name="Lam T.T."/>
            <person name="Chang Q.C."/>
            <person name="Ding S.J."/>
            <person name="Wang X.J."/>
            <person name="Zhu J.G."/>
            <person name="Ruan X.D."/>
            <person name="Zhao L."/>
            <person name="Wei J.T."/>
            <person name="Ye R.Z."/>
            <person name="Que T.C."/>
            <person name="Du C.H."/>
            <person name="Zhou Y.H."/>
            <person name="Cheng J.X."/>
            <person name="Dai P.F."/>
            <person name="Guo W.B."/>
            <person name="Han X.H."/>
            <person name="Huang E.J."/>
            <person name="Li L.F."/>
            <person name="Wei W."/>
            <person name="Gao Y.C."/>
            <person name="Liu J.Z."/>
            <person name="Shao H.Z."/>
            <person name="Wang X."/>
            <person name="Wang C.C."/>
            <person name="Yang T.C."/>
            <person name="Huo Q.B."/>
            <person name="Li W."/>
            <person name="Chen H.Y."/>
            <person name="Chen S.E."/>
            <person name="Zhou L.G."/>
            <person name="Ni X.B."/>
            <person name="Tian J.H."/>
            <person name="Sheng Y."/>
            <person name="Liu T."/>
            <person name="Pan Y.S."/>
            <person name="Xia L.Y."/>
            <person name="Li J."/>
            <person name="Zhao F."/>
            <person name="Cao W.C."/>
        </authorList>
    </citation>
    <scope>NUCLEOTIDE SEQUENCE [LARGE SCALE GENOMIC DNA]</scope>
    <source>
        <strain evidence="1">Iper-2018</strain>
    </source>
</reference>
<proteinExistence type="predicted"/>
<accession>A0AC60Q2W4</accession>
<protein>
    <submittedName>
        <fullName evidence="1">Uncharacterized protein</fullName>
    </submittedName>
</protein>
<dbReference type="EMBL" id="JABSTQ010009564">
    <property type="protein sequence ID" value="KAG0428064.1"/>
    <property type="molecule type" value="Genomic_DNA"/>
</dbReference>
<gene>
    <name evidence="1" type="ORF">HPB47_024922</name>
</gene>
<comment type="caution">
    <text evidence="1">The sequence shown here is derived from an EMBL/GenBank/DDBJ whole genome shotgun (WGS) entry which is preliminary data.</text>
</comment>
<organism evidence="1 2">
    <name type="scientific">Ixodes persulcatus</name>
    <name type="common">Taiga tick</name>
    <dbReference type="NCBI Taxonomy" id="34615"/>
    <lineage>
        <taxon>Eukaryota</taxon>
        <taxon>Metazoa</taxon>
        <taxon>Ecdysozoa</taxon>
        <taxon>Arthropoda</taxon>
        <taxon>Chelicerata</taxon>
        <taxon>Arachnida</taxon>
        <taxon>Acari</taxon>
        <taxon>Parasitiformes</taxon>
        <taxon>Ixodida</taxon>
        <taxon>Ixodoidea</taxon>
        <taxon>Ixodidae</taxon>
        <taxon>Ixodinae</taxon>
        <taxon>Ixodes</taxon>
    </lineage>
</organism>
<dbReference type="Proteomes" id="UP000805193">
    <property type="component" value="Unassembled WGS sequence"/>
</dbReference>
<evidence type="ECO:0000313" key="1">
    <source>
        <dbReference type="EMBL" id="KAG0428064.1"/>
    </source>
</evidence>
<keyword evidence="2" id="KW-1185">Reference proteome</keyword>